<evidence type="ECO:0000313" key="10">
    <source>
        <dbReference type="Proteomes" id="UP000092741"/>
    </source>
</evidence>
<sequence length="307" mass="33780">MSILMTFPGQGTQRPNMISELPCHAEVELALQQVEEALGYSPTKFDSLDENSSNKDVQLALTISGYVQYRYLKAHGVQPNYMMGLSIGAFTAAICSGILDLQQGLNIVSLRGELMAQAYPSGYGMAAIIGLSQNQVNELVSQGREQGLCVYVSNVNSENKTILSGKIDDLEQICERAIKIQSHSARRLNVSVPSHCELLASQAEILYAEMQKVSINRAKSIYVSANRARVLHDSESIRRDLAFNMCQTVNLWDTLSMMGQRGVKLAMECAPGAVLTSLCQSSMNQTQCVSLDSTNLDNTLEWVKRTR</sequence>
<evidence type="ECO:0000256" key="6">
    <source>
        <dbReference type="PIRNR" id="PIRNR000446"/>
    </source>
</evidence>
<feature type="active site" evidence="7">
    <location>
        <position position="195"/>
    </location>
</feature>
<feature type="active site" evidence="7">
    <location>
        <position position="86"/>
    </location>
</feature>
<dbReference type="InterPro" id="IPR016035">
    <property type="entry name" value="Acyl_Trfase/lysoPLipase"/>
</dbReference>
<dbReference type="InterPro" id="IPR014043">
    <property type="entry name" value="Acyl_transferase_dom"/>
</dbReference>
<evidence type="ECO:0000256" key="2">
    <source>
        <dbReference type="ARBA" id="ARBA00018953"/>
    </source>
</evidence>
<dbReference type="PANTHER" id="PTHR42681">
    <property type="entry name" value="MALONYL-COA-ACYL CARRIER PROTEIN TRANSACYLASE, MITOCHONDRIAL"/>
    <property type="match status" value="1"/>
</dbReference>
<dbReference type="AlphaFoldDB" id="A0AAN0Y1X3"/>
<dbReference type="EC" id="2.3.1.39" evidence="1 6"/>
<evidence type="ECO:0000256" key="1">
    <source>
        <dbReference type="ARBA" id="ARBA00013258"/>
    </source>
</evidence>
<dbReference type="InterPro" id="IPR001227">
    <property type="entry name" value="Ac_transferase_dom_sf"/>
</dbReference>
<dbReference type="InterPro" id="IPR050858">
    <property type="entry name" value="Mal-CoA-ACP_Trans/PKS_FabD"/>
</dbReference>
<keyword evidence="10" id="KW-1185">Reference proteome</keyword>
<dbReference type="PANTHER" id="PTHR42681:SF1">
    <property type="entry name" value="MALONYL-COA-ACYL CARRIER PROTEIN TRANSACYLASE, MITOCHONDRIAL"/>
    <property type="match status" value="1"/>
</dbReference>
<evidence type="ECO:0000256" key="7">
    <source>
        <dbReference type="PIRSR" id="PIRSR000446-1"/>
    </source>
</evidence>
<evidence type="ECO:0000313" key="9">
    <source>
        <dbReference type="EMBL" id="ANQ12204.1"/>
    </source>
</evidence>
<dbReference type="Proteomes" id="UP000092741">
    <property type="component" value="Chromosome 1"/>
</dbReference>
<dbReference type="RefSeq" id="WP_024372831.1">
    <property type="nucleotide sequence ID" value="NZ_ATFJ01000001.1"/>
</dbReference>
<keyword evidence="4 6" id="KW-0012">Acyltransferase</keyword>
<dbReference type="Pfam" id="PF00698">
    <property type="entry name" value="Acyl_transf_1"/>
    <property type="match status" value="1"/>
</dbReference>
<dbReference type="EMBL" id="CP016345">
    <property type="protein sequence ID" value="ANQ12204.1"/>
    <property type="molecule type" value="Genomic_DNA"/>
</dbReference>
<name>A0AAN0Y1X3_VIBNA</name>
<evidence type="ECO:0000256" key="4">
    <source>
        <dbReference type="ARBA" id="ARBA00023315"/>
    </source>
</evidence>
<organism evidence="9 10">
    <name type="scientific">Vibrio natriegens NBRC 15636 = ATCC 14048 = DSM 759</name>
    <dbReference type="NCBI Taxonomy" id="1219067"/>
    <lineage>
        <taxon>Bacteria</taxon>
        <taxon>Pseudomonadati</taxon>
        <taxon>Pseudomonadota</taxon>
        <taxon>Gammaproteobacteria</taxon>
        <taxon>Vibrionales</taxon>
        <taxon>Vibrionaceae</taxon>
        <taxon>Vibrio</taxon>
    </lineage>
</organism>
<dbReference type="GO" id="GO:0004314">
    <property type="term" value="F:[acyl-carrier-protein] S-malonyltransferase activity"/>
    <property type="evidence" value="ECO:0007669"/>
    <property type="project" value="UniProtKB-EC"/>
</dbReference>
<evidence type="ECO:0000259" key="8">
    <source>
        <dbReference type="SMART" id="SM00827"/>
    </source>
</evidence>
<dbReference type="PIRSF" id="PIRSF000446">
    <property type="entry name" value="Mct"/>
    <property type="match status" value="1"/>
</dbReference>
<dbReference type="GO" id="GO:0006633">
    <property type="term" value="P:fatty acid biosynthetic process"/>
    <property type="evidence" value="ECO:0007669"/>
    <property type="project" value="TreeGrafter"/>
</dbReference>
<protein>
    <recommendedName>
        <fullName evidence="2 6">Malonyl CoA-acyl carrier protein transacylase</fullName>
        <ecNumber evidence="1 6">2.3.1.39</ecNumber>
    </recommendedName>
</protein>
<reference evidence="9 10" key="1">
    <citation type="submission" date="2016-07" db="EMBL/GenBank/DDBJ databases">
        <title>Developing Vibrio natriegens as a novel, fast-growing host for biotechnology.</title>
        <authorList>
            <person name="Weinstock M.T."/>
            <person name="Hesek E.D."/>
            <person name="Wilson C.M."/>
            <person name="Gibson D.G."/>
        </authorList>
    </citation>
    <scope>NUCLEOTIDE SEQUENCE [LARGE SCALE GENOMIC DNA]</scope>
    <source>
        <strain evidence="9 10">ATCC 14048</strain>
    </source>
</reference>
<comment type="catalytic activity">
    <reaction evidence="5 6">
        <text>holo-[ACP] + malonyl-CoA = malonyl-[ACP] + CoA</text>
        <dbReference type="Rhea" id="RHEA:41792"/>
        <dbReference type="Rhea" id="RHEA-COMP:9623"/>
        <dbReference type="Rhea" id="RHEA-COMP:9685"/>
        <dbReference type="ChEBI" id="CHEBI:57287"/>
        <dbReference type="ChEBI" id="CHEBI:57384"/>
        <dbReference type="ChEBI" id="CHEBI:64479"/>
        <dbReference type="ChEBI" id="CHEBI:78449"/>
        <dbReference type="EC" id="2.3.1.39"/>
    </reaction>
</comment>
<dbReference type="InterPro" id="IPR016036">
    <property type="entry name" value="Malonyl_transacylase_ACP-bd"/>
</dbReference>
<gene>
    <name evidence="9" type="ORF">BA890_05350</name>
</gene>
<comment type="similarity">
    <text evidence="6">Belongs to the fabD family.</text>
</comment>
<proteinExistence type="inferred from homology"/>
<dbReference type="InterPro" id="IPR024925">
    <property type="entry name" value="Malonyl_CoA-ACP_transAc"/>
</dbReference>
<dbReference type="KEGG" id="vna:PN96_08000"/>
<dbReference type="Gene3D" id="3.40.366.10">
    <property type="entry name" value="Malonyl-Coenzyme A Acyl Carrier Protein, domain 2"/>
    <property type="match status" value="1"/>
</dbReference>
<dbReference type="GO" id="GO:0005829">
    <property type="term" value="C:cytosol"/>
    <property type="evidence" value="ECO:0007669"/>
    <property type="project" value="TreeGrafter"/>
</dbReference>
<dbReference type="SUPFAM" id="SSF52151">
    <property type="entry name" value="FabD/lysophospholipase-like"/>
    <property type="match status" value="1"/>
</dbReference>
<evidence type="ECO:0000256" key="3">
    <source>
        <dbReference type="ARBA" id="ARBA00022679"/>
    </source>
</evidence>
<keyword evidence="3 6" id="KW-0808">Transferase</keyword>
<feature type="domain" description="Malonyl-CoA:ACP transacylase (MAT)" evidence="8">
    <location>
        <begin position="6"/>
        <end position="296"/>
    </location>
</feature>
<dbReference type="GeneID" id="70912735"/>
<evidence type="ECO:0000256" key="5">
    <source>
        <dbReference type="ARBA" id="ARBA00048462"/>
    </source>
</evidence>
<dbReference type="SUPFAM" id="SSF55048">
    <property type="entry name" value="Probable ACP-binding domain of malonyl-CoA ACP transacylase"/>
    <property type="match status" value="1"/>
</dbReference>
<dbReference type="Gene3D" id="3.30.70.250">
    <property type="entry name" value="Malonyl-CoA ACP transacylase, ACP-binding"/>
    <property type="match status" value="1"/>
</dbReference>
<accession>A0AAN0Y1X3</accession>
<dbReference type="SMART" id="SM00827">
    <property type="entry name" value="PKS_AT"/>
    <property type="match status" value="1"/>
</dbReference>